<dbReference type="Proteomes" id="UP000823891">
    <property type="component" value="Unassembled WGS sequence"/>
</dbReference>
<dbReference type="InterPro" id="IPR013785">
    <property type="entry name" value="Aldolase_TIM"/>
</dbReference>
<feature type="domain" description="PDZ" evidence="1">
    <location>
        <begin position="1"/>
        <end position="54"/>
    </location>
</feature>
<dbReference type="AlphaFoldDB" id="A0A9D2NGP0"/>
<dbReference type="Gene3D" id="2.30.42.10">
    <property type="match status" value="1"/>
</dbReference>
<gene>
    <name evidence="2" type="ORF">H9761_15840</name>
</gene>
<dbReference type="InterPro" id="IPR036034">
    <property type="entry name" value="PDZ_sf"/>
</dbReference>
<accession>A0A9D2NGP0</accession>
<dbReference type="Pfam" id="PF04459">
    <property type="entry name" value="DUF512"/>
    <property type="match status" value="1"/>
</dbReference>
<comment type="caution">
    <text evidence="2">The sequence shown here is derived from an EMBL/GenBank/DDBJ whole genome shotgun (WGS) entry which is preliminary data.</text>
</comment>
<name>A0A9D2NGP0_9FIRM</name>
<dbReference type="SUPFAM" id="SSF50156">
    <property type="entry name" value="PDZ domain-like"/>
    <property type="match status" value="1"/>
</dbReference>
<sequence>MKEKGHLISRIEPGSIAEEMEIEAGDRLLEINGQAVEDVFDYQYLTQDDYVEVLVAKPSGEEWLLEIDKDYEEDLGIVFENGLMDDYRSCSNKCIFCFIDQMPPGMRPTLYFKDDDSRLSFLQGNYVTLTNMSEKDVERIIKYHMSPINISFQTTNPELRCRMLHNRFAGEALKKVDRFYEAGIEMNGQIVLCKGFNDGEELERSIRDLTRYLPHLKSVSVVPVGLSKYRDGLEPLEPFNKEDAQAVIRQIRRWQEKIYPEYGLHFVHASDEWYVLAEEELPPEETYDGYLQLENGVGMLRLMMEEFEDAMSRLAVSGTDEPEARKDRILSGVYSCVTGQISWPYIRRMADRITERFPGIRILVYPIRNDFFGERITVTGLLTGQDILAQLEGKELGDMLMLPENLLRSGEHVLLDDITVEEIAGTLQVPTDIVKSSGYDFVDAFVRKKE</sequence>
<proteinExistence type="predicted"/>
<dbReference type="InterPro" id="IPR058240">
    <property type="entry name" value="rSAM_sf"/>
</dbReference>
<reference evidence="2" key="2">
    <citation type="submission" date="2021-04" db="EMBL/GenBank/DDBJ databases">
        <authorList>
            <person name="Gilroy R."/>
        </authorList>
    </citation>
    <scope>NUCLEOTIDE SEQUENCE</scope>
    <source>
        <strain evidence="2">USAMLcec2-132</strain>
    </source>
</reference>
<dbReference type="EMBL" id="DWWS01000055">
    <property type="protein sequence ID" value="HJC25147.1"/>
    <property type="molecule type" value="Genomic_DNA"/>
</dbReference>
<dbReference type="InterPro" id="IPR007549">
    <property type="entry name" value="DUF512"/>
</dbReference>
<reference evidence="2" key="1">
    <citation type="journal article" date="2021" name="PeerJ">
        <title>Extensive microbial diversity within the chicken gut microbiome revealed by metagenomics and culture.</title>
        <authorList>
            <person name="Gilroy R."/>
            <person name="Ravi A."/>
            <person name="Getino M."/>
            <person name="Pursley I."/>
            <person name="Horton D.L."/>
            <person name="Alikhan N.F."/>
            <person name="Baker D."/>
            <person name="Gharbi K."/>
            <person name="Hall N."/>
            <person name="Watson M."/>
            <person name="Adriaenssens E.M."/>
            <person name="Foster-Nyarko E."/>
            <person name="Jarju S."/>
            <person name="Secka A."/>
            <person name="Antonio M."/>
            <person name="Oren A."/>
            <person name="Chaudhuri R.R."/>
            <person name="La Ragione R."/>
            <person name="Hildebrand F."/>
            <person name="Pallen M.J."/>
        </authorList>
    </citation>
    <scope>NUCLEOTIDE SEQUENCE</scope>
    <source>
        <strain evidence="2">USAMLcec2-132</strain>
    </source>
</reference>
<dbReference type="InterPro" id="IPR001478">
    <property type="entry name" value="PDZ"/>
</dbReference>
<dbReference type="CDD" id="cd00136">
    <property type="entry name" value="PDZ_canonical"/>
    <property type="match status" value="1"/>
</dbReference>
<protein>
    <submittedName>
        <fullName evidence="2">DUF512 domain-containing protein</fullName>
    </submittedName>
</protein>
<dbReference type="PROSITE" id="PS50106">
    <property type="entry name" value="PDZ"/>
    <property type="match status" value="1"/>
</dbReference>
<organism evidence="2 3">
    <name type="scientific">Candidatus Eisenbergiella merdavium</name>
    <dbReference type="NCBI Taxonomy" id="2838551"/>
    <lineage>
        <taxon>Bacteria</taxon>
        <taxon>Bacillati</taxon>
        <taxon>Bacillota</taxon>
        <taxon>Clostridia</taxon>
        <taxon>Lachnospirales</taxon>
        <taxon>Lachnospiraceae</taxon>
        <taxon>Eisenbergiella</taxon>
    </lineage>
</organism>
<dbReference type="InterPro" id="IPR041489">
    <property type="entry name" value="PDZ_6"/>
</dbReference>
<dbReference type="Pfam" id="PF19238">
    <property type="entry name" value="Radical_SAM_2"/>
    <property type="match status" value="1"/>
</dbReference>
<dbReference type="Pfam" id="PF17820">
    <property type="entry name" value="PDZ_6"/>
    <property type="match status" value="1"/>
</dbReference>
<evidence type="ECO:0000259" key="1">
    <source>
        <dbReference type="PROSITE" id="PS50106"/>
    </source>
</evidence>
<evidence type="ECO:0000313" key="2">
    <source>
        <dbReference type="EMBL" id="HJC25147.1"/>
    </source>
</evidence>
<dbReference type="InterPro" id="IPR045375">
    <property type="entry name" value="Put_radical_SAM-like_N"/>
</dbReference>
<dbReference type="Gene3D" id="3.20.20.70">
    <property type="entry name" value="Aldolase class I"/>
    <property type="match status" value="1"/>
</dbReference>
<evidence type="ECO:0000313" key="3">
    <source>
        <dbReference type="Proteomes" id="UP000823891"/>
    </source>
</evidence>
<dbReference type="SUPFAM" id="SSF102114">
    <property type="entry name" value="Radical SAM enzymes"/>
    <property type="match status" value="1"/>
</dbReference>